<dbReference type="Proteomes" id="UP000001343">
    <property type="component" value="Unassembled WGS sequence"/>
</dbReference>
<comment type="caution">
    <text evidence="1">The sequence shown here is derived from an EMBL/GenBank/DDBJ whole genome shotgun (WGS) entry which is preliminary data.</text>
</comment>
<dbReference type="EMBL" id="AKWM02000082">
    <property type="protein sequence ID" value="EKR98169.1"/>
    <property type="molecule type" value="Genomic_DNA"/>
</dbReference>
<accession>A0AA87SUL1</accession>
<reference evidence="1 2" key="1">
    <citation type="journal article" date="2014" name="Int. J. Syst. Evol. Microbiol.">
        <title>Leptospira mayottensis sp. nov., a pathogenic species of the genus Leptospira isolated from humans.</title>
        <authorList>
            <person name="Bourhy P."/>
            <person name="Collet L."/>
            <person name="Brisse S."/>
            <person name="Picardeau M."/>
        </authorList>
    </citation>
    <scope>NUCLEOTIDE SEQUENCE [LARGE SCALE GENOMIC DNA]</scope>
    <source>
        <strain evidence="1 2">200901122</strain>
    </source>
</reference>
<protein>
    <submittedName>
        <fullName evidence="1">Uncharacterized protein</fullName>
    </submittedName>
</protein>
<name>A0AA87SUL1_9LEPT</name>
<sequence>MMQMMMLNFAFGVKECHIRLDYPIDLFGKDNFINQRV</sequence>
<dbReference type="AlphaFoldDB" id="A0AA87SUL1"/>
<proteinExistence type="predicted"/>
<evidence type="ECO:0000313" key="2">
    <source>
        <dbReference type="Proteomes" id="UP000001343"/>
    </source>
</evidence>
<evidence type="ECO:0000313" key="1">
    <source>
        <dbReference type="EMBL" id="EKR98169.1"/>
    </source>
</evidence>
<gene>
    <name evidence="1" type="ORF">LEP1GSC125_1069</name>
</gene>
<organism evidence="1 2">
    <name type="scientific">Leptospira mayottensis 200901122</name>
    <dbReference type="NCBI Taxonomy" id="1193010"/>
    <lineage>
        <taxon>Bacteria</taxon>
        <taxon>Pseudomonadati</taxon>
        <taxon>Spirochaetota</taxon>
        <taxon>Spirochaetia</taxon>
        <taxon>Leptospirales</taxon>
        <taxon>Leptospiraceae</taxon>
        <taxon>Leptospira</taxon>
    </lineage>
</organism>